<dbReference type="Pfam" id="PF03721">
    <property type="entry name" value="UDPG_MGDP_dh_N"/>
    <property type="match status" value="1"/>
</dbReference>
<dbReference type="Pfam" id="PF00984">
    <property type="entry name" value="UDPG_MGDP_dh"/>
    <property type="match status" value="1"/>
</dbReference>
<dbReference type="FunFam" id="3.40.50.720:FF:000114">
    <property type="entry name" value="UDP-glucose 6-dehydrogenase"/>
    <property type="match status" value="1"/>
</dbReference>
<dbReference type="InterPro" id="IPR017476">
    <property type="entry name" value="UDP-Glc/GDP-Man"/>
</dbReference>
<dbReference type="SUPFAM" id="SSF51735">
    <property type="entry name" value="NAD(P)-binding Rossmann-fold domains"/>
    <property type="match status" value="1"/>
</dbReference>
<dbReference type="InterPro" id="IPR036220">
    <property type="entry name" value="UDP-Glc/GDP-Man_DH_C_sf"/>
</dbReference>
<evidence type="ECO:0000256" key="9">
    <source>
        <dbReference type="PIRSR" id="PIRSR500133-1"/>
    </source>
</evidence>
<keyword evidence="13" id="KW-1185">Reference proteome</keyword>
<feature type="binding site" evidence="10">
    <location>
        <begin position="289"/>
        <end position="292"/>
    </location>
    <ligand>
        <name>NAD(+)</name>
        <dbReference type="ChEBI" id="CHEBI:57540"/>
    </ligand>
</feature>
<dbReference type="InterPro" id="IPR036291">
    <property type="entry name" value="NAD(P)-bd_dom_sf"/>
</dbReference>
<protein>
    <recommendedName>
        <fullName evidence="4 8">UDP-glucose 6-dehydrogenase</fullName>
        <ecNumber evidence="3 8">1.1.1.22</ecNumber>
    </recommendedName>
</protein>
<dbReference type="FunFam" id="1.20.5.100:FF:000001">
    <property type="entry name" value="UDP-glucose 6-dehydrogenase"/>
    <property type="match status" value="1"/>
</dbReference>
<comment type="catalytic activity">
    <reaction evidence="7 8">
        <text>UDP-alpha-D-glucose + 2 NAD(+) + H2O = UDP-alpha-D-glucuronate + 2 NADH + 3 H(+)</text>
        <dbReference type="Rhea" id="RHEA:23596"/>
        <dbReference type="ChEBI" id="CHEBI:15377"/>
        <dbReference type="ChEBI" id="CHEBI:15378"/>
        <dbReference type="ChEBI" id="CHEBI:57540"/>
        <dbReference type="ChEBI" id="CHEBI:57945"/>
        <dbReference type="ChEBI" id="CHEBI:58052"/>
        <dbReference type="ChEBI" id="CHEBI:58885"/>
        <dbReference type="EC" id="1.1.1.22"/>
    </reaction>
</comment>
<organism evidence="12 13">
    <name type="scientific">Clunio marinus</name>
    <dbReference type="NCBI Taxonomy" id="568069"/>
    <lineage>
        <taxon>Eukaryota</taxon>
        <taxon>Metazoa</taxon>
        <taxon>Ecdysozoa</taxon>
        <taxon>Arthropoda</taxon>
        <taxon>Hexapoda</taxon>
        <taxon>Insecta</taxon>
        <taxon>Pterygota</taxon>
        <taxon>Neoptera</taxon>
        <taxon>Endopterygota</taxon>
        <taxon>Diptera</taxon>
        <taxon>Nematocera</taxon>
        <taxon>Chironomoidea</taxon>
        <taxon>Chironomidae</taxon>
        <taxon>Clunio</taxon>
    </lineage>
</organism>
<dbReference type="UniPathway" id="UPA00038">
    <property type="reaction ID" value="UER00491"/>
</dbReference>
<evidence type="ECO:0000256" key="1">
    <source>
        <dbReference type="ARBA" id="ARBA00004701"/>
    </source>
</evidence>
<dbReference type="PIRSF" id="PIRSF500133">
    <property type="entry name" value="UDPglc_DH_euk"/>
    <property type="match status" value="1"/>
</dbReference>
<evidence type="ECO:0000256" key="2">
    <source>
        <dbReference type="ARBA" id="ARBA00006601"/>
    </source>
</evidence>
<dbReference type="InterPro" id="IPR008927">
    <property type="entry name" value="6-PGluconate_DH-like_C_sf"/>
</dbReference>
<dbReference type="GO" id="GO:0006065">
    <property type="term" value="P:UDP-glucuronate biosynthetic process"/>
    <property type="evidence" value="ECO:0007669"/>
    <property type="project" value="UniProtKB-UniPathway"/>
</dbReference>
<dbReference type="GO" id="GO:0003979">
    <property type="term" value="F:UDP-glucose 6-dehydrogenase activity"/>
    <property type="evidence" value="ECO:0007669"/>
    <property type="project" value="UniProtKB-EC"/>
</dbReference>
<dbReference type="SMART" id="SM00984">
    <property type="entry name" value="UDPG_MGDP_dh_C"/>
    <property type="match status" value="1"/>
</dbReference>
<evidence type="ECO:0000256" key="7">
    <source>
        <dbReference type="ARBA" id="ARBA00047473"/>
    </source>
</evidence>
<dbReference type="Proteomes" id="UP000183832">
    <property type="component" value="Unassembled WGS sequence"/>
</dbReference>
<reference evidence="12 13" key="1">
    <citation type="submission" date="2015-04" db="EMBL/GenBank/DDBJ databases">
        <authorList>
            <person name="Syromyatnikov M.Y."/>
            <person name="Popov V.N."/>
        </authorList>
    </citation>
    <scope>NUCLEOTIDE SEQUENCE [LARGE SCALE GENOMIC DNA]</scope>
</reference>
<dbReference type="EMBL" id="CVRI01000035">
    <property type="protein sequence ID" value="CRK92884.1"/>
    <property type="molecule type" value="Genomic_DNA"/>
</dbReference>
<evidence type="ECO:0000256" key="8">
    <source>
        <dbReference type="PIRNR" id="PIRNR000124"/>
    </source>
</evidence>
<keyword evidence="5 8" id="KW-0560">Oxidoreductase</keyword>
<comment type="function">
    <text evidence="8">Involved in the biosynthesis of glycosaminoglycans; hyaluronan, chondroitin sulfate, and heparan sulfate.</text>
</comment>
<proteinExistence type="inferred from homology"/>
<dbReference type="AlphaFoldDB" id="A0A1J1HZZ0"/>
<dbReference type="GO" id="GO:0051287">
    <property type="term" value="F:NAD binding"/>
    <property type="evidence" value="ECO:0007669"/>
    <property type="project" value="InterPro"/>
</dbReference>
<name>A0A1J1HZZ0_9DIPT</name>
<keyword evidence="6 8" id="KW-0520">NAD</keyword>
<dbReference type="InterPro" id="IPR028356">
    <property type="entry name" value="UDPglc_DH_euk"/>
</dbReference>
<feature type="binding site" evidence="10">
    <location>
        <begin position="143"/>
        <end position="144"/>
    </location>
    <ligand>
        <name>NAD(+)</name>
        <dbReference type="ChEBI" id="CHEBI:57540"/>
    </ligand>
</feature>
<feature type="binding site" evidence="10">
    <location>
        <begin position="102"/>
        <end position="106"/>
    </location>
    <ligand>
        <name>NAD(+)</name>
        <dbReference type="ChEBI" id="CHEBI:57540"/>
    </ligand>
</feature>
<comment type="pathway">
    <text evidence="1">Nucleotide-sugar biosynthesis; UDP-alpha-D-glucuronate biosynthesis; UDP-alpha-D-glucuronate from UDP-alpha-D-glucose: step 1/1.</text>
</comment>
<dbReference type="FunFam" id="3.40.50.720:FF:000032">
    <property type="entry name" value="UDP-glucose 6-dehydrogenase"/>
    <property type="match status" value="1"/>
</dbReference>
<evidence type="ECO:0000259" key="11">
    <source>
        <dbReference type="SMART" id="SM00984"/>
    </source>
</evidence>
<dbReference type="SUPFAM" id="SSF52413">
    <property type="entry name" value="UDP-glucose/GDP-mannose dehydrogenase C-terminal domain"/>
    <property type="match status" value="1"/>
</dbReference>
<dbReference type="NCBIfam" id="TIGR03026">
    <property type="entry name" value="NDP-sugDHase"/>
    <property type="match status" value="1"/>
</dbReference>
<dbReference type="InterPro" id="IPR001732">
    <property type="entry name" value="UDP-Glc/GDP-Man_DH_N"/>
</dbReference>
<accession>A0A1J1HZZ0</accession>
<feature type="binding site" evidence="10">
    <location>
        <position position="54"/>
    </location>
    <ligand>
        <name>NAD(+)</name>
        <dbReference type="ChEBI" id="CHEBI:57540"/>
    </ligand>
</feature>
<dbReference type="GO" id="GO:0006024">
    <property type="term" value="P:glycosaminoglycan biosynthetic process"/>
    <property type="evidence" value="ECO:0007669"/>
    <property type="project" value="TreeGrafter"/>
</dbReference>
<comment type="similarity">
    <text evidence="2 8">Belongs to the UDP-glucose/GDP-mannose dehydrogenase family.</text>
</comment>
<dbReference type="InterPro" id="IPR014027">
    <property type="entry name" value="UDP-Glc/GDP-Man_DH_C"/>
</dbReference>
<evidence type="ECO:0000313" key="13">
    <source>
        <dbReference type="Proteomes" id="UP000183832"/>
    </source>
</evidence>
<dbReference type="InterPro" id="IPR014026">
    <property type="entry name" value="UDP-Glc/GDP-Man_DH_dimer"/>
</dbReference>
<dbReference type="PANTHER" id="PTHR11374">
    <property type="entry name" value="UDP-GLUCOSE DEHYDROGENASE/UDP-MANNAC DEHYDROGENASE"/>
    <property type="match status" value="1"/>
</dbReference>
<evidence type="ECO:0000256" key="6">
    <source>
        <dbReference type="ARBA" id="ARBA00023027"/>
    </source>
</evidence>
<dbReference type="SUPFAM" id="SSF48179">
    <property type="entry name" value="6-phosphogluconate dehydrogenase C-terminal domain-like"/>
    <property type="match status" value="1"/>
</dbReference>
<dbReference type="Pfam" id="PF03720">
    <property type="entry name" value="UDPG_MGDP_dh_C"/>
    <property type="match status" value="1"/>
</dbReference>
<dbReference type="STRING" id="568069.A0A1J1HZZ0"/>
<dbReference type="OrthoDB" id="5059218at2759"/>
<feature type="domain" description="UDP-glucose/GDP-mannose dehydrogenase C-terminal" evidence="11">
    <location>
        <begin position="345"/>
        <end position="461"/>
    </location>
</feature>
<gene>
    <name evidence="12" type="ORF">CLUMA_CG006232</name>
</gene>
<feature type="binding site" evidence="10">
    <location>
        <position position="49"/>
    </location>
    <ligand>
        <name>NAD(+)</name>
        <dbReference type="ChEBI" id="CHEBI:57540"/>
    </ligand>
</feature>
<evidence type="ECO:0000256" key="4">
    <source>
        <dbReference type="ARBA" id="ARBA00015132"/>
    </source>
</evidence>
<dbReference type="Gene3D" id="3.40.50.720">
    <property type="entry name" value="NAD(P)-binding Rossmann-like Domain"/>
    <property type="match status" value="2"/>
</dbReference>
<evidence type="ECO:0000256" key="5">
    <source>
        <dbReference type="ARBA" id="ARBA00023002"/>
    </source>
</evidence>
<evidence type="ECO:0000256" key="10">
    <source>
        <dbReference type="PIRSR" id="PIRSR500133-3"/>
    </source>
</evidence>
<dbReference type="PIRSF" id="PIRSF000124">
    <property type="entry name" value="UDPglc_GDPman_dh"/>
    <property type="match status" value="1"/>
</dbReference>
<dbReference type="Gene3D" id="1.20.5.100">
    <property type="entry name" value="Cytochrome c1, transmembrane anchor, C-terminal"/>
    <property type="match status" value="1"/>
</dbReference>
<dbReference type="GO" id="GO:0005634">
    <property type="term" value="C:nucleus"/>
    <property type="evidence" value="ECO:0007669"/>
    <property type="project" value="TreeGrafter"/>
</dbReference>
<feature type="binding site" evidence="10">
    <location>
        <position position="359"/>
    </location>
    <ligand>
        <name>NAD(+)</name>
        <dbReference type="ChEBI" id="CHEBI:57540"/>
    </ligand>
</feature>
<sequence length="493" mass="54567">MENSDNDRFSELPGPPISKICCIGAGYVGGPTMSVIALKCPEVQVTIVDVSKERISQWNSDKLPIYEPGLEEIVKKCRGKNLFFSTDAKKAIQEAEIIFISVNTPTKTSGNGKGRAADLKHVEGCARLIAGIATSCKIVVEKSTVPVKAAESIMQVLKANNKQGVRYSILSNPEFLAEGTAIENLINPDRVLIGGEETPEGQKAIETLCWIYNKWIPKEKILTTNTWSSELSKLAANAMLAQRISSINSLSAVCEATGADVSEVGRAIGLDSRIGSKFLQASVGFGGSCFQKDLLNLVYICEKLNLPEVAQYWQKVIDMNEYQKTRFSQKIIECLFNTVSEKRLTIFGFAFKKNTGDTRETPAITVCKNLLDEGAKLNIYDPKVEKSQIIADLTSTRVTDNPEEVKKSIEIFTDPYDAVVGTHAIVICTEWDEFIEMDYDRIYKLMIKPAYLFDGRKIVNHEELQNVGFHVITIGKKLNRPGLMRSVGSISQQ</sequence>
<dbReference type="PANTHER" id="PTHR11374:SF3">
    <property type="entry name" value="UDP-GLUCOSE 6-DEHYDROGENASE"/>
    <property type="match status" value="1"/>
</dbReference>
<feature type="binding site" evidence="10">
    <location>
        <position position="178"/>
    </location>
    <ligand>
        <name>NAD(+)</name>
        <dbReference type="ChEBI" id="CHEBI:57540"/>
    </ligand>
</feature>
<feature type="binding site" evidence="10">
    <location>
        <begin position="24"/>
        <end position="29"/>
    </location>
    <ligand>
        <name>NAD(+)</name>
        <dbReference type="ChEBI" id="CHEBI:57540"/>
    </ligand>
</feature>
<evidence type="ECO:0000313" key="12">
    <source>
        <dbReference type="EMBL" id="CRK92884.1"/>
    </source>
</evidence>
<dbReference type="EC" id="1.1.1.22" evidence="3 8"/>
<evidence type="ECO:0000256" key="3">
    <source>
        <dbReference type="ARBA" id="ARBA00012954"/>
    </source>
</evidence>
<feature type="active site" description="Nucleophile" evidence="9">
    <location>
        <position position="289"/>
    </location>
</feature>